<organism evidence="8 9">
    <name type="scientific">Euphydryas editha</name>
    <name type="common">Edith's checkerspot</name>
    <dbReference type="NCBI Taxonomy" id="104508"/>
    <lineage>
        <taxon>Eukaryota</taxon>
        <taxon>Metazoa</taxon>
        <taxon>Ecdysozoa</taxon>
        <taxon>Arthropoda</taxon>
        <taxon>Hexapoda</taxon>
        <taxon>Insecta</taxon>
        <taxon>Pterygota</taxon>
        <taxon>Neoptera</taxon>
        <taxon>Endopterygota</taxon>
        <taxon>Lepidoptera</taxon>
        <taxon>Glossata</taxon>
        <taxon>Ditrysia</taxon>
        <taxon>Papilionoidea</taxon>
        <taxon>Nymphalidae</taxon>
        <taxon>Nymphalinae</taxon>
        <taxon>Euphydryas</taxon>
    </lineage>
</organism>
<keyword evidence="3" id="KW-0540">Nuclease</keyword>
<evidence type="ECO:0000256" key="3">
    <source>
        <dbReference type="ARBA" id="ARBA00022722"/>
    </source>
</evidence>
<dbReference type="Pfam" id="PF17917">
    <property type="entry name" value="RT_RNaseH"/>
    <property type="match status" value="1"/>
</dbReference>
<dbReference type="AlphaFoldDB" id="A0AAU9UHP7"/>
<dbReference type="PROSITE" id="PS50878">
    <property type="entry name" value="RT_POL"/>
    <property type="match status" value="1"/>
</dbReference>
<comment type="caution">
    <text evidence="8">The sequence shown here is derived from an EMBL/GenBank/DDBJ whole genome shotgun (WGS) entry which is preliminary data.</text>
</comment>
<dbReference type="GO" id="GO:0003964">
    <property type="term" value="F:RNA-directed DNA polymerase activity"/>
    <property type="evidence" value="ECO:0007669"/>
    <property type="project" value="UniProtKB-KW"/>
</dbReference>
<dbReference type="InterPro" id="IPR043502">
    <property type="entry name" value="DNA/RNA_pol_sf"/>
</dbReference>
<dbReference type="GO" id="GO:0003676">
    <property type="term" value="F:nucleic acid binding"/>
    <property type="evidence" value="ECO:0007669"/>
    <property type="project" value="InterPro"/>
</dbReference>
<evidence type="ECO:0000313" key="8">
    <source>
        <dbReference type="EMBL" id="CAH2098638.1"/>
    </source>
</evidence>
<evidence type="ECO:0000256" key="6">
    <source>
        <dbReference type="ARBA" id="ARBA00022918"/>
    </source>
</evidence>
<dbReference type="InterPro" id="IPR041373">
    <property type="entry name" value="RT_RNaseH"/>
</dbReference>
<dbReference type="Proteomes" id="UP001153954">
    <property type="component" value="Unassembled WGS sequence"/>
</dbReference>
<dbReference type="Pfam" id="PF00078">
    <property type="entry name" value="RVT_1"/>
    <property type="match status" value="1"/>
</dbReference>
<dbReference type="CDD" id="cd09275">
    <property type="entry name" value="RNase_HI_RT_DIRS1"/>
    <property type="match status" value="1"/>
</dbReference>
<dbReference type="InterPro" id="IPR000477">
    <property type="entry name" value="RT_dom"/>
</dbReference>
<proteinExistence type="predicted"/>
<keyword evidence="6" id="KW-0695">RNA-directed DNA polymerase</keyword>
<feature type="domain" description="Reverse transcriptase" evidence="7">
    <location>
        <begin position="11"/>
        <end position="194"/>
    </location>
</feature>
<dbReference type="InterPro" id="IPR036397">
    <property type="entry name" value="RNaseH_sf"/>
</dbReference>
<dbReference type="GO" id="GO:0016787">
    <property type="term" value="F:hydrolase activity"/>
    <property type="evidence" value="ECO:0007669"/>
    <property type="project" value="UniProtKB-KW"/>
</dbReference>
<dbReference type="PANTHER" id="PTHR33050:SF7">
    <property type="entry name" value="RIBONUCLEASE H"/>
    <property type="match status" value="1"/>
</dbReference>
<dbReference type="CDD" id="cd03714">
    <property type="entry name" value="RT_DIRS1"/>
    <property type="match status" value="1"/>
</dbReference>
<evidence type="ECO:0000256" key="1">
    <source>
        <dbReference type="ARBA" id="ARBA00022679"/>
    </source>
</evidence>
<name>A0AAU9UHP7_EUPED</name>
<dbReference type="InterPro" id="IPR052055">
    <property type="entry name" value="Hepadnavirus_pol/RT"/>
</dbReference>
<accession>A0AAU9UHP7</accession>
<dbReference type="PANTHER" id="PTHR33050">
    <property type="entry name" value="REVERSE TRANSCRIPTASE DOMAIN-CONTAINING PROTEIN"/>
    <property type="match status" value="1"/>
</dbReference>
<dbReference type="Gene3D" id="3.10.10.10">
    <property type="entry name" value="HIV Type 1 Reverse Transcriptase, subunit A, domain 1"/>
    <property type="match status" value="1"/>
</dbReference>
<dbReference type="SUPFAM" id="SSF56672">
    <property type="entry name" value="DNA/RNA polymerases"/>
    <property type="match status" value="1"/>
</dbReference>
<keyword evidence="2" id="KW-0548">Nucleotidyltransferase</keyword>
<evidence type="ECO:0000256" key="2">
    <source>
        <dbReference type="ARBA" id="ARBA00022695"/>
    </source>
</evidence>
<reference evidence="8" key="1">
    <citation type="submission" date="2022-03" db="EMBL/GenBank/DDBJ databases">
        <authorList>
            <person name="Tunstrom K."/>
        </authorList>
    </citation>
    <scope>NUCLEOTIDE SEQUENCE</scope>
</reference>
<sequence>MSAAILKMKKQGILRVAPLTPSFISPLFLVSKNDGSARPIFNLKALNRYVKVEPFHLINMQRIPAFLQPRDYLSKIDLSQAYCHLSITETQRRFLRLAYDKEILEMTCLPFGLATAPKAFSMLTNWVAQFLRNRHYIRILVYLDDYLIAHQNANVLREHVKITVEVLESLGWQINYEKSVLCPKKSLVYLGIQWQPWDNQKSLTSEKIVHIIGTVESVLLQGKITLKSAQKIVGLLNFASFAVPRGRLNHRHLLLLKILLESKGQKKAVPLPQKVIDELVWWRTNCQLTTPIHYPPPTNYLATDASGQAWGCQLNNVALSGNWRKQELYLHSNQKEMLAILYAIRSHAHILRHSSTLIQCDNRTVVAYLKNEGGTRSPPLLTLARQILELIDQYKIHMTIFHIPGRYNSQADHLSRHRRPPEWHLLPTCVNKIFAKWGVPMIDLFASKTAHVVNSYVSRDLRDVEALFHDAFSAPWNFPLAWVFPPPFLVPRVLSHLNQSTGVYLLIVPRWEKVFWRADLKTRALEAPMTLRHLDTQMIDTSTGRPPPKVEDLILEAWRCGAGPRQ</sequence>
<protein>
    <recommendedName>
        <fullName evidence="7">Reverse transcriptase domain-containing protein</fullName>
    </recommendedName>
</protein>
<dbReference type="Gene3D" id="3.30.420.10">
    <property type="entry name" value="Ribonuclease H-like superfamily/Ribonuclease H"/>
    <property type="match status" value="1"/>
</dbReference>
<dbReference type="Gene3D" id="3.30.70.270">
    <property type="match status" value="1"/>
</dbReference>
<evidence type="ECO:0000313" key="9">
    <source>
        <dbReference type="Proteomes" id="UP001153954"/>
    </source>
</evidence>
<dbReference type="EMBL" id="CAKOGL010000020">
    <property type="protein sequence ID" value="CAH2098638.1"/>
    <property type="molecule type" value="Genomic_DNA"/>
</dbReference>
<dbReference type="InterPro" id="IPR043128">
    <property type="entry name" value="Rev_trsase/Diguanyl_cyclase"/>
</dbReference>
<evidence type="ECO:0000256" key="5">
    <source>
        <dbReference type="ARBA" id="ARBA00022801"/>
    </source>
</evidence>
<keyword evidence="1" id="KW-0808">Transferase</keyword>
<dbReference type="GO" id="GO:0004519">
    <property type="term" value="F:endonuclease activity"/>
    <property type="evidence" value="ECO:0007669"/>
    <property type="project" value="UniProtKB-KW"/>
</dbReference>
<evidence type="ECO:0000256" key="4">
    <source>
        <dbReference type="ARBA" id="ARBA00022759"/>
    </source>
</evidence>
<keyword evidence="4" id="KW-0255">Endonuclease</keyword>
<gene>
    <name evidence="8" type="ORF">EEDITHA_LOCUS13736</name>
</gene>
<evidence type="ECO:0000259" key="7">
    <source>
        <dbReference type="PROSITE" id="PS50878"/>
    </source>
</evidence>
<keyword evidence="5" id="KW-0378">Hydrolase</keyword>
<keyword evidence="9" id="KW-1185">Reference proteome</keyword>